<dbReference type="EMBL" id="JAHHHN010000023">
    <property type="protein sequence ID" value="MBW4564546.1"/>
    <property type="molecule type" value="Genomic_DNA"/>
</dbReference>
<comment type="caution">
    <text evidence="1">The sequence shown here is derived from an EMBL/GenBank/DDBJ whole genome shotgun (WGS) entry which is preliminary data.</text>
</comment>
<protein>
    <submittedName>
        <fullName evidence="1">Uncharacterized protein</fullName>
    </submittedName>
</protein>
<reference evidence="1" key="1">
    <citation type="submission" date="2021-05" db="EMBL/GenBank/DDBJ databases">
        <authorList>
            <person name="Pietrasiak N."/>
            <person name="Ward R."/>
            <person name="Stajich J.E."/>
            <person name="Kurbessoian T."/>
        </authorList>
    </citation>
    <scope>NUCLEOTIDE SEQUENCE</scope>
    <source>
        <strain evidence="1">JT2-VF2</strain>
    </source>
</reference>
<name>A0A951Q4P7_9NOST</name>
<dbReference type="PROSITE" id="PS51257">
    <property type="entry name" value="PROKAR_LIPOPROTEIN"/>
    <property type="match status" value="1"/>
</dbReference>
<accession>A0A951Q4P7</accession>
<evidence type="ECO:0000313" key="2">
    <source>
        <dbReference type="Proteomes" id="UP000715781"/>
    </source>
</evidence>
<proteinExistence type="predicted"/>
<gene>
    <name evidence="1" type="ORF">KME32_26115</name>
</gene>
<evidence type="ECO:0000313" key="1">
    <source>
        <dbReference type="EMBL" id="MBW4564546.1"/>
    </source>
</evidence>
<dbReference type="AlphaFoldDB" id="A0A951Q4P7"/>
<sequence length="50" mass="5322">MLPKPGLSSVYLGGFAGCIAQVTDHELLLGVSELMSETVMVRLMLKCLAV</sequence>
<reference evidence="1" key="2">
    <citation type="journal article" date="2022" name="Microbiol. Resour. Announc.">
        <title>Metagenome Sequencing to Explore Phylogenomics of Terrestrial Cyanobacteria.</title>
        <authorList>
            <person name="Ward R.D."/>
            <person name="Stajich J.E."/>
            <person name="Johansen J.R."/>
            <person name="Huntemann M."/>
            <person name="Clum A."/>
            <person name="Foster B."/>
            <person name="Foster B."/>
            <person name="Roux S."/>
            <person name="Palaniappan K."/>
            <person name="Varghese N."/>
            <person name="Mukherjee S."/>
            <person name="Reddy T.B.K."/>
            <person name="Daum C."/>
            <person name="Copeland A."/>
            <person name="Chen I.A."/>
            <person name="Ivanova N.N."/>
            <person name="Kyrpides N.C."/>
            <person name="Shapiro N."/>
            <person name="Eloe-Fadrosh E.A."/>
            <person name="Pietrasiak N."/>
        </authorList>
    </citation>
    <scope>NUCLEOTIDE SEQUENCE</scope>
    <source>
        <strain evidence="1">JT2-VF2</strain>
    </source>
</reference>
<dbReference type="Proteomes" id="UP000715781">
    <property type="component" value="Unassembled WGS sequence"/>
</dbReference>
<organism evidence="1 2">
    <name type="scientific">Mojavia pulchra JT2-VF2</name>
    <dbReference type="NCBI Taxonomy" id="287848"/>
    <lineage>
        <taxon>Bacteria</taxon>
        <taxon>Bacillati</taxon>
        <taxon>Cyanobacteriota</taxon>
        <taxon>Cyanophyceae</taxon>
        <taxon>Nostocales</taxon>
        <taxon>Nostocaceae</taxon>
    </lineage>
</organism>